<gene>
    <name evidence="1" type="ORF">EURHEDRAFT_381764</name>
</gene>
<dbReference type="GeneID" id="63694574"/>
<dbReference type="Gene3D" id="2.60.120.10">
    <property type="entry name" value="Jelly Rolls"/>
    <property type="match status" value="1"/>
</dbReference>
<dbReference type="OrthoDB" id="2205143at2759"/>
<reference evidence="2" key="1">
    <citation type="journal article" date="2014" name="Nat. Commun.">
        <title>Genomic adaptations of the halophilic Dead Sea filamentous fungus Eurotium rubrum.</title>
        <authorList>
            <person name="Kis-Papo T."/>
            <person name="Weig A.R."/>
            <person name="Riley R."/>
            <person name="Persoh D."/>
            <person name="Salamov A."/>
            <person name="Sun H."/>
            <person name="Lipzen A."/>
            <person name="Wasser S.P."/>
            <person name="Rambold G."/>
            <person name="Grigoriev I.V."/>
            <person name="Nevo E."/>
        </authorList>
    </citation>
    <scope>NUCLEOTIDE SEQUENCE [LARGE SCALE GENOMIC DNA]</scope>
    <source>
        <strain evidence="2">CBS 135680</strain>
    </source>
</reference>
<name>A0A017S1G3_ASPRC</name>
<dbReference type="STRING" id="1388766.A0A017S1G3"/>
<proteinExistence type="predicted"/>
<evidence type="ECO:0000313" key="2">
    <source>
        <dbReference type="Proteomes" id="UP000019804"/>
    </source>
</evidence>
<dbReference type="SUPFAM" id="SSF51182">
    <property type="entry name" value="RmlC-like cupins"/>
    <property type="match status" value="1"/>
</dbReference>
<protein>
    <submittedName>
        <fullName evidence="1">Uncharacterized protein</fullName>
    </submittedName>
</protein>
<dbReference type="InterPro" id="IPR011051">
    <property type="entry name" value="RmlC_Cupin_sf"/>
</dbReference>
<sequence>MATSPVVSPWVQIKAQLDGDPGNWATKRYLRAVGGEVSRVLGGYAERLDAATSSGPRQETLSAVYHVIAGSGRSKVGGLGEGKSEDVVKCSFDCC</sequence>
<accession>A0A017S1G3</accession>
<dbReference type="RefSeq" id="XP_040634351.1">
    <property type="nucleotide sequence ID" value="XM_040779450.1"/>
</dbReference>
<dbReference type="Proteomes" id="UP000019804">
    <property type="component" value="Unassembled WGS sequence"/>
</dbReference>
<dbReference type="AlphaFoldDB" id="A0A017S1G3"/>
<dbReference type="InterPro" id="IPR014710">
    <property type="entry name" value="RmlC-like_jellyroll"/>
</dbReference>
<organism evidence="1 2">
    <name type="scientific">Aspergillus ruber (strain CBS 135680)</name>
    <dbReference type="NCBI Taxonomy" id="1388766"/>
    <lineage>
        <taxon>Eukaryota</taxon>
        <taxon>Fungi</taxon>
        <taxon>Dikarya</taxon>
        <taxon>Ascomycota</taxon>
        <taxon>Pezizomycotina</taxon>
        <taxon>Eurotiomycetes</taxon>
        <taxon>Eurotiomycetidae</taxon>
        <taxon>Eurotiales</taxon>
        <taxon>Aspergillaceae</taxon>
        <taxon>Aspergillus</taxon>
        <taxon>Aspergillus subgen. Aspergillus</taxon>
    </lineage>
</organism>
<dbReference type="HOGENOM" id="CLU_2372427_0_0_1"/>
<keyword evidence="2" id="KW-1185">Reference proteome</keyword>
<evidence type="ECO:0000313" key="1">
    <source>
        <dbReference type="EMBL" id="EYE90661.1"/>
    </source>
</evidence>
<dbReference type="EMBL" id="KK088455">
    <property type="protein sequence ID" value="EYE90661.1"/>
    <property type="molecule type" value="Genomic_DNA"/>
</dbReference>